<proteinExistence type="predicted"/>
<organism evidence="2 3">
    <name type="scientific">Aeromonas caviae</name>
    <name type="common">Aeromonas punctata</name>
    <dbReference type="NCBI Taxonomy" id="648"/>
    <lineage>
        <taxon>Bacteria</taxon>
        <taxon>Pseudomonadati</taxon>
        <taxon>Pseudomonadota</taxon>
        <taxon>Gammaproteobacteria</taxon>
        <taxon>Aeromonadales</taxon>
        <taxon>Aeromonadaceae</taxon>
        <taxon>Aeromonas</taxon>
    </lineage>
</organism>
<keyword evidence="1" id="KW-0812">Transmembrane</keyword>
<dbReference type="RefSeq" id="WP_279963608.1">
    <property type="nucleotide sequence ID" value="NZ_JAOCFK010000057.1"/>
</dbReference>
<reference evidence="2" key="1">
    <citation type="submission" date="2022-09" db="EMBL/GenBank/DDBJ databases">
        <title>Intensive care unit water sources are persistently colonized with multi-drug resistant bacteria and are the site of extensive horizontal gene transfer of antibiotic resistance genes.</title>
        <authorList>
            <person name="Diorio-Toth L."/>
        </authorList>
    </citation>
    <scope>NUCLEOTIDE SEQUENCE</scope>
    <source>
        <strain evidence="2">GD03710</strain>
    </source>
</reference>
<accession>A0AA42UJ08</accession>
<dbReference type="EMBL" id="JAOCIZ010000135">
    <property type="protein sequence ID" value="MDH1507582.1"/>
    <property type="molecule type" value="Genomic_DNA"/>
</dbReference>
<protein>
    <submittedName>
        <fullName evidence="2">Uncharacterized protein</fullName>
    </submittedName>
</protein>
<evidence type="ECO:0000313" key="2">
    <source>
        <dbReference type="EMBL" id="MDH1507582.1"/>
    </source>
</evidence>
<feature type="transmembrane region" description="Helical" evidence="1">
    <location>
        <begin position="143"/>
        <end position="164"/>
    </location>
</feature>
<evidence type="ECO:0000313" key="3">
    <source>
        <dbReference type="Proteomes" id="UP001161704"/>
    </source>
</evidence>
<feature type="transmembrane region" description="Helical" evidence="1">
    <location>
        <begin position="60"/>
        <end position="83"/>
    </location>
</feature>
<feature type="transmembrane region" description="Helical" evidence="1">
    <location>
        <begin position="184"/>
        <end position="204"/>
    </location>
</feature>
<dbReference type="AlphaFoldDB" id="A0AA42UJ08"/>
<dbReference type="Proteomes" id="UP001161704">
    <property type="component" value="Unassembled WGS sequence"/>
</dbReference>
<name>A0AA42UJ08_AERCA</name>
<keyword evidence="1" id="KW-1133">Transmembrane helix</keyword>
<gene>
    <name evidence="2" type="ORF">N5I20_21295</name>
</gene>
<evidence type="ECO:0000256" key="1">
    <source>
        <dbReference type="SAM" id="Phobius"/>
    </source>
</evidence>
<feature type="transmembrane region" description="Helical" evidence="1">
    <location>
        <begin position="111"/>
        <end position="131"/>
    </location>
</feature>
<sequence length="214" mass="23881">MALSVPGVIAHELSHATINVLFGHKIDKIGWFAPHPGSRNRITLGYVHYRYDTRSPLQHIGVVVSSFAPALLCPLMISGLLALSGRHDIGNPISIESVWDFLAGTRNVRDIAITLLVFSIGLHSSPSLADYRGAESGLSLKALWGVLLAIGAGYFSWYLMTRWFELDGLTNWLQWWAYVLWQSWFQGVVFAAVSLALIYVPLQLEERLMSRSRS</sequence>
<comment type="caution">
    <text evidence="2">The sequence shown here is derived from an EMBL/GenBank/DDBJ whole genome shotgun (WGS) entry which is preliminary data.</text>
</comment>
<keyword evidence="1" id="KW-0472">Membrane</keyword>